<protein>
    <submittedName>
        <fullName evidence="1">Uncharacterized protein</fullName>
    </submittedName>
</protein>
<proteinExistence type="predicted"/>
<dbReference type="Proteomes" id="UP000613740">
    <property type="component" value="Unassembled WGS sequence"/>
</dbReference>
<dbReference type="AlphaFoldDB" id="A0A835VUE2"/>
<comment type="caution">
    <text evidence="1">The sequence shown here is derived from an EMBL/GenBank/DDBJ whole genome shotgun (WGS) entry which is preliminary data.</text>
</comment>
<name>A0A835VUE2_9CHLO</name>
<accession>A0A835VUE2</accession>
<sequence length="247" mass="26135">MLDQQQKMLETLTSVLNEQQEVRDQQKAIRQQLGRVEGSSSKVVEAMVDWGLRELDEQQYPGSSAPRASVVLKDAPSVVSCVLPLGFEAAVGVLVADVLAAYLAEQHRGLRAILLEELKAVPYRLKMGPGYPTTAAMNTAQAALTALQGATSGEELTSALAAALEALQCCADRLPVSLKLLEECATDKANGKALMRGALCVAALTALHPRSGVASSSTAKQLEVDRLPPITVRLGQGPYCFGSCFGA</sequence>
<reference evidence="1" key="1">
    <citation type="journal article" date="2020" name="bioRxiv">
        <title>Comparative genomics of Chlamydomonas.</title>
        <authorList>
            <person name="Craig R.J."/>
            <person name="Hasan A.R."/>
            <person name="Ness R.W."/>
            <person name="Keightley P.D."/>
        </authorList>
    </citation>
    <scope>NUCLEOTIDE SEQUENCE</scope>
    <source>
        <strain evidence="1">CCAP 11/173</strain>
    </source>
</reference>
<gene>
    <name evidence="1" type="ORF">HYH02_014412</name>
</gene>
<organism evidence="1 2">
    <name type="scientific">Chlamydomonas schloesseri</name>
    <dbReference type="NCBI Taxonomy" id="2026947"/>
    <lineage>
        <taxon>Eukaryota</taxon>
        <taxon>Viridiplantae</taxon>
        <taxon>Chlorophyta</taxon>
        <taxon>core chlorophytes</taxon>
        <taxon>Chlorophyceae</taxon>
        <taxon>CS clade</taxon>
        <taxon>Chlamydomonadales</taxon>
        <taxon>Chlamydomonadaceae</taxon>
        <taxon>Chlamydomonas</taxon>
    </lineage>
</organism>
<keyword evidence="2" id="KW-1185">Reference proteome</keyword>
<evidence type="ECO:0000313" key="1">
    <source>
        <dbReference type="EMBL" id="KAG2428230.1"/>
    </source>
</evidence>
<dbReference type="EMBL" id="JAEHOD010000095">
    <property type="protein sequence ID" value="KAG2428230.1"/>
    <property type="molecule type" value="Genomic_DNA"/>
</dbReference>
<evidence type="ECO:0000313" key="2">
    <source>
        <dbReference type="Proteomes" id="UP000613740"/>
    </source>
</evidence>